<evidence type="ECO:0000256" key="1">
    <source>
        <dbReference type="ARBA" id="ARBA00006869"/>
    </source>
</evidence>
<comment type="similarity">
    <text evidence="1">Belongs to the darcynin family.</text>
</comment>
<accession>A0A7K1V184</accession>
<keyword evidence="3" id="KW-1185">Reference proteome</keyword>
<dbReference type="EMBL" id="WRPP01000005">
    <property type="protein sequence ID" value="MVU80396.1"/>
    <property type="molecule type" value="Genomic_DNA"/>
</dbReference>
<name>A0A7K1V184_9NOCA</name>
<evidence type="ECO:0000313" key="3">
    <source>
        <dbReference type="Proteomes" id="UP000466794"/>
    </source>
</evidence>
<comment type="caution">
    <text evidence="2">The sequence shown here is derived from an EMBL/GenBank/DDBJ whole genome shotgun (WGS) entry which is preliminary data.</text>
</comment>
<protein>
    <submittedName>
        <fullName evidence="2">Darcynin 1</fullName>
    </submittedName>
</protein>
<sequence length="110" mass="12623">MSTVFTIFVHLTAQPAWLALSRQQRSQLIAEHINPLLDKHSRVRVRWFDAEALSARPSDVLTATTDDLQSWSDLMEELRDSPLWSVPYFHVELILPAIEDGYADYEARVG</sequence>
<evidence type="ECO:0000313" key="2">
    <source>
        <dbReference type="EMBL" id="MVU80396.1"/>
    </source>
</evidence>
<dbReference type="InterPro" id="IPR031409">
    <property type="entry name" value="Darcynin"/>
</dbReference>
<proteinExistence type="inferred from homology"/>
<dbReference type="Gene3D" id="3.30.70.3420">
    <property type="match status" value="1"/>
</dbReference>
<reference evidence="2 3" key="1">
    <citation type="submission" date="2019-12" db="EMBL/GenBank/DDBJ databases">
        <title>Nocardia sp. nov. ET3-3 isolated from soil.</title>
        <authorList>
            <person name="Kanchanasin P."/>
            <person name="Tanasupawat S."/>
            <person name="Yuki M."/>
            <person name="Kudo T."/>
        </authorList>
    </citation>
    <scope>NUCLEOTIDE SEQUENCE [LARGE SCALE GENOMIC DNA]</scope>
    <source>
        <strain evidence="2 3">ET3-3</strain>
    </source>
</reference>
<organism evidence="2 3">
    <name type="scientific">Nocardia terrae</name>
    <dbReference type="NCBI Taxonomy" id="2675851"/>
    <lineage>
        <taxon>Bacteria</taxon>
        <taxon>Bacillati</taxon>
        <taxon>Actinomycetota</taxon>
        <taxon>Actinomycetes</taxon>
        <taxon>Mycobacteriales</taxon>
        <taxon>Nocardiaceae</taxon>
        <taxon>Nocardia</taxon>
    </lineage>
</organism>
<gene>
    <name evidence="2" type="ORF">GPX89_24495</name>
</gene>
<dbReference type="Proteomes" id="UP000466794">
    <property type="component" value="Unassembled WGS sequence"/>
</dbReference>
<dbReference type="AlphaFoldDB" id="A0A7K1V184"/>
<dbReference type="Pfam" id="PF17074">
    <property type="entry name" value="Darcynin"/>
    <property type="match status" value="1"/>
</dbReference>
<dbReference type="RefSeq" id="WP_157390047.1">
    <property type="nucleotide sequence ID" value="NZ_WRPP01000005.1"/>
</dbReference>